<protein>
    <submittedName>
        <fullName evidence="1">Uncharacterized protein</fullName>
    </submittedName>
</protein>
<evidence type="ECO:0000313" key="2">
    <source>
        <dbReference type="Proteomes" id="UP000092021"/>
    </source>
</evidence>
<comment type="caution">
    <text evidence="1">The sequence shown here is derived from an EMBL/GenBank/DDBJ whole genome shotgun (WGS) entry which is preliminary data.</text>
</comment>
<proteinExistence type="predicted"/>
<gene>
    <name evidence="1" type="ORF">A5N15_01560</name>
</gene>
<name>A0A657IVS8_9MICC</name>
<reference evidence="1 2" key="1">
    <citation type="submission" date="2016-04" db="EMBL/GenBank/DDBJ databases">
        <title>Identification of putative biosynthetic pathways for the production of bioactive secondary metabolites by the marine actinomycete Kocuria kristinae RUTW2-3.</title>
        <authorList>
            <person name="Waterworth S.C."/>
            <person name="Walmsley T.A."/>
            <person name="Matongo T."/>
            <person name="Davies-Coleman M.T."/>
            <person name="Dorrington R.A."/>
        </authorList>
    </citation>
    <scope>NUCLEOTIDE SEQUENCE [LARGE SCALE GENOMIC DNA]</scope>
    <source>
        <strain evidence="1 2">RUTW4-5</strain>
    </source>
</reference>
<dbReference type="Proteomes" id="UP000092021">
    <property type="component" value="Unassembled WGS sequence"/>
</dbReference>
<sequence>MDDQHRHLDPIDEAARVVLGPWAPSRSNSHSCHTPLSVVRAITSVSHREAWVTMHRNRVPVCPASQLAMYPP</sequence>
<evidence type="ECO:0000313" key="1">
    <source>
        <dbReference type="EMBL" id="OAX67708.1"/>
    </source>
</evidence>
<dbReference type="EMBL" id="LWGZ01000130">
    <property type="protein sequence ID" value="OAX67708.1"/>
    <property type="molecule type" value="Genomic_DNA"/>
</dbReference>
<dbReference type="AlphaFoldDB" id="A0A657IVS8"/>
<organism evidence="1 2">
    <name type="scientific">Rothia kristinae</name>
    <dbReference type="NCBI Taxonomy" id="37923"/>
    <lineage>
        <taxon>Bacteria</taxon>
        <taxon>Bacillati</taxon>
        <taxon>Actinomycetota</taxon>
        <taxon>Actinomycetes</taxon>
        <taxon>Micrococcales</taxon>
        <taxon>Micrococcaceae</taxon>
        <taxon>Rothia</taxon>
    </lineage>
</organism>
<accession>A0A657IVS8</accession>